<keyword evidence="1" id="KW-1133">Transmembrane helix</keyword>
<sequence>MSFRHSKFRKKSSSFRIRRRGRVGFVLFFFLIGVVFYSVWSMERSLEPILLVIAKAEVKKIAQDAMLEGIREVEHSLGGDLNKTINIERDNQGNITFVQVNSQVQAQIYERITTKIQEELKNLQNKPIDISVGQVLQSNVFAEYGPDIPIDMWPKGSAKVSIIPKMESKGINMVMITLQLKVQFEMGVVIPFSENSLPVDIDYPIAQAMVVGEVPQYYFYNDHQGAIQKGVPPLPPIPAIQQQEKKDPN</sequence>
<dbReference type="EMBL" id="SMAG01000001">
    <property type="protein sequence ID" value="TCS96940.1"/>
    <property type="molecule type" value="Genomic_DNA"/>
</dbReference>
<dbReference type="Proteomes" id="UP000294937">
    <property type="component" value="Unassembled WGS sequence"/>
</dbReference>
<gene>
    <name evidence="2" type="ORF">EDD58_101587</name>
</gene>
<evidence type="ECO:0000313" key="3">
    <source>
        <dbReference type="Proteomes" id="UP000294937"/>
    </source>
</evidence>
<comment type="caution">
    <text evidence="2">The sequence shown here is derived from an EMBL/GenBank/DDBJ whole genome shotgun (WGS) entry which is preliminary data.</text>
</comment>
<accession>A0A4R3LCD4</accession>
<keyword evidence="3" id="KW-1185">Reference proteome</keyword>
<proteinExistence type="predicted"/>
<dbReference type="AlphaFoldDB" id="A0A4R3LCD4"/>
<name>A0A4R3LCD4_9BACL</name>
<keyword evidence="1" id="KW-0472">Membrane</keyword>
<dbReference type="Pfam" id="PF09560">
    <property type="entry name" value="Spore_YunB"/>
    <property type="match status" value="1"/>
</dbReference>
<protein>
    <submittedName>
        <fullName evidence="2">Sporulation protein YunB</fullName>
    </submittedName>
</protein>
<dbReference type="NCBIfam" id="TIGR02832">
    <property type="entry name" value="spo_yunB"/>
    <property type="match status" value="1"/>
</dbReference>
<dbReference type="InterPro" id="IPR014197">
    <property type="entry name" value="Sporulation_prot_YunB"/>
</dbReference>
<evidence type="ECO:0000313" key="2">
    <source>
        <dbReference type="EMBL" id="TCS96940.1"/>
    </source>
</evidence>
<evidence type="ECO:0000256" key="1">
    <source>
        <dbReference type="SAM" id="Phobius"/>
    </source>
</evidence>
<feature type="transmembrane region" description="Helical" evidence="1">
    <location>
        <begin position="21"/>
        <end position="40"/>
    </location>
</feature>
<reference evidence="2 3" key="1">
    <citation type="submission" date="2019-03" db="EMBL/GenBank/DDBJ databases">
        <title>Genomic Encyclopedia of Type Strains, Phase IV (KMG-IV): sequencing the most valuable type-strain genomes for metagenomic binning, comparative biology and taxonomic classification.</title>
        <authorList>
            <person name="Goeker M."/>
        </authorList>
    </citation>
    <scope>NUCLEOTIDE SEQUENCE [LARGE SCALE GENOMIC DNA]</scope>
    <source>
        <strain evidence="2 3">DSM 45707</strain>
    </source>
</reference>
<organism evidence="2 3">
    <name type="scientific">Hazenella coriacea</name>
    <dbReference type="NCBI Taxonomy" id="1179467"/>
    <lineage>
        <taxon>Bacteria</taxon>
        <taxon>Bacillati</taxon>
        <taxon>Bacillota</taxon>
        <taxon>Bacilli</taxon>
        <taxon>Bacillales</taxon>
        <taxon>Thermoactinomycetaceae</taxon>
        <taxon>Hazenella</taxon>
    </lineage>
</organism>
<dbReference type="PIRSF" id="PIRSF021383">
    <property type="entry name" value="YunB"/>
    <property type="match status" value="1"/>
</dbReference>
<dbReference type="RefSeq" id="WP_165875764.1">
    <property type="nucleotide sequence ID" value="NZ_SMAG01000001.1"/>
</dbReference>
<keyword evidence="1" id="KW-0812">Transmembrane</keyword>